<dbReference type="GO" id="GO:0005975">
    <property type="term" value="P:carbohydrate metabolic process"/>
    <property type="evidence" value="ECO:0007669"/>
    <property type="project" value="InterPro"/>
</dbReference>
<protein>
    <submittedName>
        <fullName evidence="2">Unannotated protein</fullName>
    </submittedName>
</protein>
<gene>
    <name evidence="2" type="ORF">UFOPK2001_00001</name>
</gene>
<proteinExistence type="predicted"/>
<dbReference type="PANTHER" id="PTHR47786">
    <property type="entry name" value="ALPHA-1,4-GLUCAN:MALTOSE-1-PHOSPHATE MALTOSYLTRANSFERASE"/>
    <property type="match status" value="1"/>
</dbReference>
<sequence>MMLEGIAVFTRAAAEKGRTAANAKLLVELAEKLSDTSRPAKDRLAEAETAAVLKAITAQPIRSLETLSDEYLINCERELAGSGAWYEFFPRSEGATLDPKTKVWSSGTFKTATKRLPAVAEMGFNILYMPPIHPIGVAFRKGPNNTLTAGPQDPGSPWAIGSSAGGHDAIHPDLGTEKDFVAFVKKANSLGLEIAMDLALQASPDHPWVKTNPEWFTTRADGTIAYAENPPKKYQDIYPINFDNDPEGIHFEVLRVVKHWIATGVKIFRVDNPHTKPVAFWEWLIGEVNREFPDVIFLAEAFTRPSMMHALGKVGFQQSYTYFTWRNTKQELESYLTELVHGSADFFRPNFWVSTPDILTEYLQFGGPAAHKIRAVLASMCTPNWGMYAGYELCESVARPGAEEHIDSEKFEYRPRDWEAAKKGGRSIADYITKLNEIRAAHPAIRQLRNLVLQHTDDSAILAFSKHLAGEHTESGKPDTILVIVNVDPHAVRETMVRLNLETLGLPNGAKFEVKDLLTGEKYEWSSDNYVRLDSFTNPAHIFQIGKVL</sequence>
<dbReference type="EMBL" id="CAEZVN010000001">
    <property type="protein sequence ID" value="CAB4623142.1"/>
    <property type="molecule type" value="Genomic_DNA"/>
</dbReference>
<dbReference type="InterPro" id="IPR013780">
    <property type="entry name" value="Glyco_hydro_b"/>
</dbReference>
<dbReference type="SMART" id="SM00642">
    <property type="entry name" value="Aamy"/>
    <property type="match status" value="1"/>
</dbReference>
<dbReference type="Gene3D" id="3.20.20.80">
    <property type="entry name" value="Glycosidases"/>
    <property type="match status" value="1"/>
</dbReference>
<dbReference type="PANTHER" id="PTHR47786:SF2">
    <property type="entry name" value="GLYCOSYL HYDROLASE FAMILY 13 CATALYTIC DOMAIN-CONTAINING PROTEIN"/>
    <property type="match status" value="1"/>
</dbReference>
<reference evidence="2" key="1">
    <citation type="submission" date="2020-05" db="EMBL/GenBank/DDBJ databases">
        <authorList>
            <person name="Chiriac C."/>
            <person name="Salcher M."/>
            <person name="Ghai R."/>
            <person name="Kavagutti S V."/>
        </authorList>
    </citation>
    <scope>NUCLEOTIDE SEQUENCE</scope>
</reference>
<organism evidence="2">
    <name type="scientific">freshwater metagenome</name>
    <dbReference type="NCBI Taxonomy" id="449393"/>
    <lineage>
        <taxon>unclassified sequences</taxon>
        <taxon>metagenomes</taxon>
        <taxon>ecological metagenomes</taxon>
    </lineage>
</organism>
<evidence type="ECO:0000313" key="2">
    <source>
        <dbReference type="EMBL" id="CAB4623142.1"/>
    </source>
</evidence>
<dbReference type="Gene3D" id="1.20.58.80">
    <property type="entry name" value="Phosphotransferase system, lactose/cellobiose-type IIA subunit"/>
    <property type="match status" value="1"/>
</dbReference>
<dbReference type="InterPro" id="IPR006047">
    <property type="entry name" value="GH13_cat_dom"/>
</dbReference>
<dbReference type="Gene3D" id="2.60.40.1180">
    <property type="entry name" value="Golgi alpha-mannosidase II"/>
    <property type="match status" value="1"/>
</dbReference>
<dbReference type="SUPFAM" id="SSF51445">
    <property type="entry name" value="(Trans)glycosidases"/>
    <property type="match status" value="1"/>
</dbReference>
<name>A0A6J6I9E2_9ZZZZ</name>
<evidence type="ECO:0000259" key="1">
    <source>
        <dbReference type="SMART" id="SM00642"/>
    </source>
</evidence>
<dbReference type="AlphaFoldDB" id="A0A6J6I9E2"/>
<accession>A0A6J6I9E2</accession>
<dbReference type="Pfam" id="PF21702">
    <property type="entry name" value="GLGE_C"/>
    <property type="match status" value="1"/>
</dbReference>
<dbReference type="InterPro" id="IPR017853">
    <property type="entry name" value="GH"/>
</dbReference>
<feature type="domain" description="Glycosyl hydrolase family 13 catalytic" evidence="1">
    <location>
        <begin position="83"/>
        <end position="439"/>
    </location>
</feature>
<dbReference type="InterPro" id="IPR049171">
    <property type="entry name" value="GLGE_C"/>
</dbReference>
<dbReference type="CDD" id="cd11344">
    <property type="entry name" value="AmyAc_GlgE_like"/>
    <property type="match status" value="1"/>
</dbReference>